<evidence type="ECO:0000259" key="6">
    <source>
        <dbReference type="Pfam" id="PF04542"/>
    </source>
</evidence>
<dbReference type="InterPro" id="IPR014325">
    <property type="entry name" value="RNA_pol_sigma-E_actinobac"/>
</dbReference>
<comment type="similarity">
    <text evidence="1">Belongs to the sigma-70 factor family. ECF subfamily.</text>
</comment>
<evidence type="ECO:0000313" key="9">
    <source>
        <dbReference type="Proteomes" id="UP000612585"/>
    </source>
</evidence>
<dbReference type="InterPro" id="IPR036388">
    <property type="entry name" value="WH-like_DNA-bd_sf"/>
</dbReference>
<dbReference type="InterPro" id="IPR013324">
    <property type="entry name" value="RNA_pol_sigma_r3/r4-like"/>
</dbReference>
<reference evidence="8" key="1">
    <citation type="submission" date="2021-01" db="EMBL/GenBank/DDBJ databases">
        <title>Whole genome shotgun sequence of Virgisporangium aurantiacum NBRC 16421.</title>
        <authorList>
            <person name="Komaki H."/>
            <person name="Tamura T."/>
        </authorList>
    </citation>
    <scope>NUCLEOTIDE SEQUENCE</scope>
    <source>
        <strain evidence="8">NBRC 16421</strain>
    </source>
</reference>
<dbReference type="Pfam" id="PF04545">
    <property type="entry name" value="Sigma70_r4"/>
    <property type="match status" value="1"/>
</dbReference>
<keyword evidence="9" id="KW-1185">Reference proteome</keyword>
<dbReference type="GO" id="GO:0016987">
    <property type="term" value="F:sigma factor activity"/>
    <property type="evidence" value="ECO:0007669"/>
    <property type="project" value="UniProtKB-KW"/>
</dbReference>
<accession>A0A8J3Z1Z4</accession>
<name>A0A8J3Z1Z4_9ACTN</name>
<feature type="domain" description="RNA polymerase sigma-70 region 2" evidence="6">
    <location>
        <begin position="20"/>
        <end position="78"/>
    </location>
</feature>
<evidence type="ECO:0000259" key="7">
    <source>
        <dbReference type="Pfam" id="PF04545"/>
    </source>
</evidence>
<dbReference type="InterPro" id="IPR014284">
    <property type="entry name" value="RNA_pol_sigma-70_dom"/>
</dbReference>
<protein>
    <submittedName>
        <fullName evidence="8">RNA polymerase sigma24 factor</fullName>
    </submittedName>
</protein>
<dbReference type="SUPFAM" id="SSF88946">
    <property type="entry name" value="Sigma2 domain of RNA polymerase sigma factors"/>
    <property type="match status" value="1"/>
</dbReference>
<evidence type="ECO:0000256" key="5">
    <source>
        <dbReference type="ARBA" id="ARBA00023163"/>
    </source>
</evidence>
<evidence type="ECO:0000256" key="1">
    <source>
        <dbReference type="ARBA" id="ARBA00010641"/>
    </source>
</evidence>
<gene>
    <name evidence="8" type="ORF">Vau01_024230</name>
</gene>
<dbReference type="InterPro" id="IPR039425">
    <property type="entry name" value="RNA_pol_sigma-70-like"/>
</dbReference>
<keyword evidence="5" id="KW-0804">Transcription</keyword>
<dbReference type="EMBL" id="BOPG01000012">
    <property type="protein sequence ID" value="GIJ54907.1"/>
    <property type="molecule type" value="Genomic_DNA"/>
</dbReference>
<keyword evidence="3" id="KW-0731">Sigma factor</keyword>
<dbReference type="PANTHER" id="PTHR43133">
    <property type="entry name" value="RNA POLYMERASE ECF-TYPE SIGMA FACTO"/>
    <property type="match status" value="1"/>
</dbReference>
<dbReference type="InterPro" id="IPR007630">
    <property type="entry name" value="RNA_pol_sigma70_r4"/>
</dbReference>
<dbReference type="PANTHER" id="PTHR43133:SF50">
    <property type="entry name" value="ECF RNA POLYMERASE SIGMA FACTOR SIGM"/>
    <property type="match status" value="1"/>
</dbReference>
<dbReference type="Pfam" id="PF04542">
    <property type="entry name" value="Sigma70_r2"/>
    <property type="match status" value="1"/>
</dbReference>
<evidence type="ECO:0000256" key="2">
    <source>
        <dbReference type="ARBA" id="ARBA00023015"/>
    </source>
</evidence>
<dbReference type="Proteomes" id="UP000612585">
    <property type="component" value="Unassembled WGS sequence"/>
</dbReference>
<evidence type="ECO:0000313" key="8">
    <source>
        <dbReference type="EMBL" id="GIJ54907.1"/>
    </source>
</evidence>
<dbReference type="InterPro" id="IPR007627">
    <property type="entry name" value="RNA_pol_sigma70_r2"/>
</dbReference>
<dbReference type="GO" id="GO:0006352">
    <property type="term" value="P:DNA-templated transcription initiation"/>
    <property type="evidence" value="ECO:0007669"/>
    <property type="project" value="InterPro"/>
</dbReference>
<dbReference type="CDD" id="cd06171">
    <property type="entry name" value="Sigma70_r4"/>
    <property type="match status" value="1"/>
</dbReference>
<proteinExistence type="inferred from homology"/>
<comment type="caution">
    <text evidence="8">The sequence shown here is derived from an EMBL/GenBank/DDBJ whole genome shotgun (WGS) entry which is preliminary data.</text>
</comment>
<evidence type="ECO:0000256" key="3">
    <source>
        <dbReference type="ARBA" id="ARBA00023082"/>
    </source>
</evidence>
<sequence>MTRERDERSFDEFVRVRTAALARVAYLLTGDRHHAEDLVQTALARAAVRWARLDDPEAYVRRVLYTQAVSWWRVQRRRRREVLVEFPPDRPTGQDDPDLRILLENALARLTRKQRAVLILRFYEDRSESETAHLLSVGLGTVKSQTRHALRRLRELAPEIGELLAEAEEVDA</sequence>
<keyword evidence="2" id="KW-0805">Transcription regulation</keyword>
<keyword evidence="4" id="KW-0238">DNA-binding</keyword>
<dbReference type="NCBIfam" id="TIGR02937">
    <property type="entry name" value="sigma70-ECF"/>
    <property type="match status" value="1"/>
</dbReference>
<feature type="domain" description="RNA polymerase sigma-70 region 4" evidence="7">
    <location>
        <begin position="106"/>
        <end position="155"/>
    </location>
</feature>
<dbReference type="Gene3D" id="1.10.1740.10">
    <property type="match status" value="1"/>
</dbReference>
<dbReference type="NCBIfam" id="TIGR02983">
    <property type="entry name" value="SigE-fam_strep"/>
    <property type="match status" value="1"/>
</dbReference>
<evidence type="ECO:0000256" key="4">
    <source>
        <dbReference type="ARBA" id="ARBA00023125"/>
    </source>
</evidence>
<dbReference type="InterPro" id="IPR013325">
    <property type="entry name" value="RNA_pol_sigma_r2"/>
</dbReference>
<dbReference type="RefSeq" id="WP_203990753.1">
    <property type="nucleotide sequence ID" value="NZ_BOPG01000012.1"/>
</dbReference>
<dbReference type="SUPFAM" id="SSF88659">
    <property type="entry name" value="Sigma3 and sigma4 domains of RNA polymerase sigma factors"/>
    <property type="match status" value="1"/>
</dbReference>
<dbReference type="GO" id="GO:0003677">
    <property type="term" value="F:DNA binding"/>
    <property type="evidence" value="ECO:0007669"/>
    <property type="project" value="UniProtKB-KW"/>
</dbReference>
<organism evidence="8 9">
    <name type="scientific">Virgisporangium aurantiacum</name>
    <dbReference type="NCBI Taxonomy" id="175570"/>
    <lineage>
        <taxon>Bacteria</taxon>
        <taxon>Bacillati</taxon>
        <taxon>Actinomycetota</taxon>
        <taxon>Actinomycetes</taxon>
        <taxon>Micromonosporales</taxon>
        <taxon>Micromonosporaceae</taxon>
        <taxon>Virgisporangium</taxon>
    </lineage>
</organism>
<dbReference type="Gene3D" id="1.10.10.10">
    <property type="entry name" value="Winged helix-like DNA-binding domain superfamily/Winged helix DNA-binding domain"/>
    <property type="match status" value="1"/>
</dbReference>
<dbReference type="AlphaFoldDB" id="A0A8J3Z1Z4"/>